<accession>A0AAN5BT55</accession>
<protein>
    <submittedName>
        <fullName evidence="1">Unnamed protein product</fullName>
    </submittedName>
</protein>
<dbReference type="Proteomes" id="UP001165205">
    <property type="component" value="Unassembled WGS sequence"/>
</dbReference>
<name>A0AAN5BT55_ASPOZ</name>
<dbReference type="AlphaFoldDB" id="A0AAN5BT55"/>
<proteinExistence type="predicted"/>
<reference evidence="1" key="1">
    <citation type="submission" date="2023-04" db="EMBL/GenBank/DDBJ databases">
        <title>Aspergillus oryzae NBRC 4228.</title>
        <authorList>
            <person name="Ichikawa N."/>
            <person name="Sato H."/>
            <person name="Tonouchi N."/>
        </authorList>
    </citation>
    <scope>NUCLEOTIDE SEQUENCE</scope>
    <source>
        <strain evidence="1">NBRC 4228</strain>
    </source>
</reference>
<gene>
    <name evidence="1" type="ORF">Aory04_000733400</name>
</gene>
<comment type="caution">
    <text evidence="1">The sequence shown here is derived from an EMBL/GenBank/DDBJ whole genome shotgun (WGS) entry which is preliminary data.</text>
</comment>
<evidence type="ECO:0000313" key="2">
    <source>
        <dbReference type="Proteomes" id="UP001165205"/>
    </source>
</evidence>
<dbReference type="EMBL" id="BSYA01000084">
    <property type="protein sequence ID" value="GMG31436.1"/>
    <property type="molecule type" value="Genomic_DNA"/>
</dbReference>
<evidence type="ECO:0000313" key="1">
    <source>
        <dbReference type="EMBL" id="GMG31436.1"/>
    </source>
</evidence>
<sequence>MRDKNVPASPRRQTLPLTQYGIQPRECVHQLLGRSGDIPSIFTELIILCRVEAVAAYDLAVATGRHNDLVDAKTTPILDGFVRDIIVESEGAQFIGPDDAAVAT</sequence>
<organism evidence="1 2">
    <name type="scientific">Aspergillus oryzae</name>
    <name type="common">Yellow koji mold</name>
    <dbReference type="NCBI Taxonomy" id="5062"/>
    <lineage>
        <taxon>Eukaryota</taxon>
        <taxon>Fungi</taxon>
        <taxon>Dikarya</taxon>
        <taxon>Ascomycota</taxon>
        <taxon>Pezizomycotina</taxon>
        <taxon>Eurotiomycetes</taxon>
        <taxon>Eurotiomycetidae</taxon>
        <taxon>Eurotiales</taxon>
        <taxon>Aspergillaceae</taxon>
        <taxon>Aspergillus</taxon>
        <taxon>Aspergillus subgen. Circumdati</taxon>
    </lineage>
</organism>